<dbReference type="RefSeq" id="WP_339959576.1">
    <property type="nucleotide sequence ID" value="NZ_JAWMWH010000001.1"/>
</dbReference>
<dbReference type="Pfam" id="PF10282">
    <property type="entry name" value="Lactonase"/>
    <property type="match status" value="1"/>
</dbReference>
<evidence type="ECO:0000256" key="1">
    <source>
        <dbReference type="ARBA" id="ARBA00005564"/>
    </source>
</evidence>
<dbReference type="GO" id="GO:0016787">
    <property type="term" value="F:hydrolase activity"/>
    <property type="evidence" value="ECO:0007669"/>
    <property type="project" value="UniProtKB-KW"/>
</dbReference>
<organism evidence="2 3">
    <name type="scientific">Nicoliella lavandulae</name>
    <dbReference type="NCBI Taxonomy" id="3082954"/>
    <lineage>
        <taxon>Bacteria</taxon>
        <taxon>Bacillati</taxon>
        <taxon>Bacillota</taxon>
        <taxon>Bacilli</taxon>
        <taxon>Lactobacillales</taxon>
        <taxon>Lactobacillaceae</taxon>
        <taxon>Nicoliella</taxon>
    </lineage>
</organism>
<dbReference type="InterPro" id="IPR011048">
    <property type="entry name" value="Haem_d1_sf"/>
</dbReference>
<dbReference type="InterPro" id="IPR019405">
    <property type="entry name" value="Lactonase_7-beta_prop"/>
</dbReference>
<comment type="similarity">
    <text evidence="1">Belongs to the cycloisomerase 2 family.</text>
</comment>
<proteinExistence type="inferred from homology"/>
<dbReference type="Gene3D" id="2.130.10.10">
    <property type="entry name" value="YVTN repeat-like/Quinoprotein amine dehydrogenase"/>
    <property type="match status" value="1"/>
</dbReference>
<dbReference type="InterPro" id="IPR015943">
    <property type="entry name" value="WD40/YVTN_repeat-like_dom_sf"/>
</dbReference>
<keyword evidence="2" id="KW-0378">Hydrolase</keyword>
<accession>A0ABU8SJW1</accession>
<protein>
    <submittedName>
        <fullName evidence="2">Lactonase family protein</fullName>
        <ecNumber evidence="2">3.1.1.-</ecNumber>
    </submittedName>
</protein>
<evidence type="ECO:0000313" key="3">
    <source>
        <dbReference type="Proteomes" id="UP001370590"/>
    </source>
</evidence>
<dbReference type="EMBL" id="JAWMWH010000001">
    <property type="protein sequence ID" value="MEJ6399733.1"/>
    <property type="molecule type" value="Genomic_DNA"/>
</dbReference>
<dbReference type="PANTHER" id="PTHR30344">
    <property type="entry name" value="6-PHOSPHOGLUCONOLACTONASE-RELATED"/>
    <property type="match status" value="1"/>
</dbReference>
<dbReference type="Proteomes" id="UP001370590">
    <property type="component" value="Unassembled WGS sequence"/>
</dbReference>
<keyword evidence="3" id="KW-1185">Reference proteome</keyword>
<dbReference type="PANTHER" id="PTHR30344:SF1">
    <property type="entry name" value="6-PHOSPHOGLUCONOLACTONASE"/>
    <property type="match status" value="1"/>
</dbReference>
<dbReference type="SUPFAM" id="SSF51004">
    <property type="entry name" value="C-terminal (heme d1) domain of cytochrome cd1-nitrite reductase"/>
    <property type="match status" value="1"/>
</dbReference>
<gene>
    <name evidence="2" type="ORF">R4146_00835</name>
</gene>
<dbReference type="EC" id="3.1.1.-" evidence="2"/>
<comment type="caution">
    <text evidence="2">The sequence shown here is derived from an EMBL/GenBank/DDBJ whole genome shotgun (WGS) entry which is preliminary data.</text>
</comment>
<dbReference type="InterPro" id="IPR050282">
    <property type="entry name" value="Cycloisomerase_2"/>
</dbReference>
<reference evidence="2 3" key="1">
    <citation type="submission" date="2023-10" db="EMBL/GenBank/DDBJ databases">
        <title>Nicoliella lavandulae sp. nov. isolated from Lavandula angustifolia flowers.</title>
        <authorList>
            <person name="Alcantara C."/>
            <person name="Zuniga M."/>
            <person name="Landete J.M."/>
            <person name="Monedero V."/>
        </authorList>
    </citation>
    <scope>NUCLEOTIDE SEQUENCE [LARGE SCALE GENOMIC DNA]</scope>
    <source>
        <strain evidence="2 3">Es01</strain>
    </source>
</reference>
<name>A0ABU8SJW1_9LACO</name>
<sequence>MIEKFLIGTYTKRASKGVYEVELDTDKKQLQNLQLVAETTNPTYVTLSKKNIIYSVAKEVNGDDVHGGVLVLDGKERPAGTIETDFDKGTNPAYISVDEGRQLVYTANYHTGVINVYKIASDGTLAKVDEVVHKGNVGPRPEQADGAHPHFADLTPDGRLVVVDLGQDRVYLYDVSDNGKLSEVSHLDMEAGFGPRHIRFDADKGVAYLVGELSSNVAVLDYDAAAGKFTVREIHSTIPEDWTEHNGCAAIRVSNDGRFVYVSNRGNNTIAVFESDAKGSLKFVERASVEGDFPRDFNLSADQSLLVVVNQESDNGTVFERNADTGKLTVVQKDFTVPAAVCVAREAEFLD</sequence>
<evidence type="ECO:0000313" key="2">
    <source>
        <dbReference type="EMBL" id="MEJ6399733.1"/>
    </source>
</evidence>